<proteinExistence type="predicted"/>
<protein>
    <submittedName>
        <fullName evidence="1">Uncharacterized protein DUF2877</fullName>
    </submittedName>
</protein>
<keyword evidence="2" id="KW-1185">Reference proteome</keyword>
<accession>A0A3E0B1P4</accession>
<dbReference type="Pfam" id="PF11392">
    <property type="entry name" value="AllH"/>
    <property type="match status" value="1"/>
</dbReference>
<dbReference type="OrthoDB" id="4933449at2"/>
<dbReference type="AlphaFoldDB" id="A0A3E0B1P4"/>
<dbReference type="EMBL" id="QUMW01000009">
    <property type="protein sequence ID" value="REG25844.1"/>
    <property type="molecule type" value="Genomic_DNA"/>
</dbReference>
<organism evidence="1 2">
    <name type="scientific">Jeotgalicoccus halotolerans</name>
    <dbReference type="NCBI Taxonomy" id="157227"/>
    <lineage>
        <taxon>Bacteria</taxon>
        <taxon>Bacillati</taxon>
        <taxon>Bacillota</taxon>
        <taxon>Bacilli</taxon>
        <taxon>Bacillales</taxon>
        <taxon>Staphylococcaceae</taxon>
        <taxon>Jeotgalicoccus</taxon>
    </lineage>
</organism>
<sequence>MIYESSAIGEIALSLLKTNKAMRVHSIFNNGFNIVNDKNELIFIGTNKNGYFPFGITIDQYTIHHIKETLKVNDTVRLTKNGVNHNDFMLMVNKAELYAYKEVTERADISTIRKVVDDYDFTDYDGGDFNPAKLSSIIDDLADDSADFPLAYLAGRGIGLTPSGDDIITGILYVDKLQPFIAEKHLFALDQYISQTVTTIVSENFIKLALKGIFSTRITAIGNEPSQESADELLELGSSSGRDTLYGIYMTLNRR</sequence>
<dbReference type="Proteomes" id="UP000257076">
    <property type="component" value="Unassembled WGS sequence"/>
</dbReference>
<dbReference type="InterPro" id="IPR021530">
    <property type="entry name" value="AllH-like"/>
</dbReference>
<dbReference type="RefSeq" id="WP_115884553.1">
    <property type="nucleotide sequence ID" value="NZ_CBCSHX010000001.1"/>
</dbReference>
<comment type="caution">
    <text evidence="1">The sequence shown here is derived from an EMBL/GenBank/DDBJ whole genome shotgun (WGS) entry which is preliminary data.</text>
</comment>
<name>A0A3E0B1P4_9STAP</name>
<reference evidence="1 2" key="1">
    <citation type="submission" date="2018-08" db="EMBL/GenBank/DDBJ databases">
        <title>Genomic Encyclopedia of Type Strains, Phase IV (KMG-IV): sequencing the most valuable type-strain genomes for metagenomic binning, comparative biology and taxonomic classification.</title>
        <authorList>
            <person name="Goeker M."/>
        </authorList>
    </citation>
    <scope>NUCLEOTIDE SEQUENCE [LARGE SCALE GENOMIC DNA]</scope>
    <source>
        <strain evidence="1 2">DSM 17274</strain>
    </source>
</reference>
<evidence type="ECO:0000313" key="2">
    <source>
        <dbReference type="Proteomes" id="UP000257076"/>
    </source>
</evidence>
<evidence type="ECO:0000313" key="1">
    <source>
        <dbReference type="EMBL" id="REG25844.1"/>
    </source>
</evidence>
<gene>
    <name evidence="1" type="ORF">DFR63_0891</name>
</gene>